<dbReference type="EMBL" id="VTWS01000011">
    <property type="protein sequence ID" value="KAA9346321.1"/>
    <property type="molecule type" value="Genomic_DNA"/>
</dbReference>
<dbReference type="AlphaFoldDB" id="A0A5N1J5Y5"/>
<proteinExistence type="predicted"/>
<name>A0A5N1J5Y5_9BACT</name>
<organism evidence="1 2">
    <name type="scientific">Larkinella humicola</name>
    <dbReference type="NCBI Taxonomy" id="2607654"/>
    <lineage>
        <taxon>Bacteria</taxon>
        <taxon>Pseudomonadati</taxon>
        <taxon>Bacteroidota</taxon>
        <taxon>Cytophagia</taxon>
        <taxon>Cytophagales</taxon>
        <taxon>Spirosomataceae</taxon>
        <taxon>Larkinella</taxon>
    </lineage>
</organism>
<protein>
    <submittedName>
        <fullName evidence="1">Uncharacterized protein</fullName>
    </submittedName>
</protein>
<dbReference type="Proteomes" id="UP000326344">
    <property type="component" value="Unassembled WGS sequence"/>
</dbReference>
<dbReference type="RefSeq" id="WP_150881315.1">
    <property type="nucleotide sequence ID" value="NZ_VTWS01000011.1"/>
</dbReference>
<comment type="caution">
    <text evidence="1">The sequence shown here is derived from an EMBL/GenBank/DDBJ whole genome shotgun (WGS) entry which is preliminary data.</text>
</comment>
<reference evidence="1 2" key="1">
    <citation type="submission" date="2019-09" db="EMBL/GenBank/DDBJ databases">
        <title>Genome Sequence of Larkinella sp MA1.</title>
        <authorList>
            <person name="Srinivasan S."/>
        </authorList>
    </citation>
    <scope>NUCLEOTIDE SEQUENCE [LARGE SCALE GENOMIC DNA]</scope>
    <source>
        <strain evidence="1 2">MA1</strain>
    </source>
</reference>
<evidence type="ECO:0000313" key="2">
    <source>
        <dbReference type="Proteomes" id="UP000326344"/>
    </source>
</evidence>
<keyword evidence="2" id="KW-1185">Reference proteome</keyword>
<accession>A0A5N1J5Y5</accession>
<gene>
    <name evidence="1" type="ORF">F0P93_29070</name>
</gene>
<evidence type="ECO:0000313" key="1">
    <source>
        <dbReference type="EMBL" id="KAA9346321.1"/>
    </source>
</evidence>
<sequence>MMLSGDFTSYLDYFRQWASAHPDLKFFLYGGVEKGMDYARSFPDFDYPLAWLEQPIILPGDNFAANHMAVYKTGLSVLVQAPLDDNDAQVAAYDDSFRIMLALVKKLRLDNRSKTILCDLNSIRLEAVSLLWVDSHYGWRMELNVEMNLNEFLY</sequence>